<gene>
    <name evidence="4" type="ORF">g.44997</name>
</gene>
<proteinExistence type="predicted"/>
<name>A0A1B6GZL7_9HEMI</name>
<evidence type="ECO:0000256" key="1">
    <source>
        <dbReference type="ARBA" id="ARBA00023157"/>
    </source>
</evidence>
<dbReference type="InterPro" id="IPR036179">
    <property type="entry name" value="Ig-like_dom_sf"/>
</dbReference>
<dbReference type="InterPro" id="IPR013162">
    <property type="entry name" value="CD80_C2-set"/>
</dbReference>
<accession>A0A1B6GZL7</accession>
<dbReference type="InterPro" id="IPR007110">
    <property type="entry name" value="Ig-like_dom"/>
</dbReference>
<evidence type="ECO:0000259" key="3">
    <source>
        <dbReference type="PROSITE" id="PS50835"/>
    </source>
</evidence>
<feature type="chain" id="PRO_5008583947" description="Ig-like domain-containing protein" evidence="2">
    <location>
        <begin position="17"/>
        <end position="353"/>
    </location>
</feature>
<feature type="signal peptide" evidence="2">
    <location>
        <begin position="1"/>
        <end position="16"/>
    </location>
</feature>
<evidence type="ECO:0000256" key="2">
    <source>
        <dbReference type="SAM" id="SignalP"/>
    </source>
</evidence>
<sequence length="353" mass="39440">MLGIFVIVIGAMSISGLEIEPKEHLVLPGANFSLKFRVDKELQYCRLILNATFSTEVNLSPKASKKGNIYYYGDGLENGECGVMIDNVTDDMDGVLTFQYSSPDSSQVSHTSTRLIVARAPDSIEFLIMKNNQNADESVTFLNGDQLTASCTVKNARPEANVTIYYDNVVMDVDVDNLMLKGEQQSSVAYYFNKTLTDSDDRKEVKCVVEHVTKPENHTFSRLILVKFKPLVSEKVHKKSENYINVTLAVQANPIMYEYELWHQGKILHKANDHVEITSITERKVKNGSESELEMLLRIKKINEPVSKILLNLTNAVGSTVYPIDLYVSTFSPDFGIGVGTYVLSVIALVMMA</sequence>
<dbReference type="AlphaFoldDB" id="A0A1B6GZL7"/>
<organism evidence="4">
    <name type="scientific">Cuerna arida</name>
    <dbReference type="NCBI Taxonomy" id="1464854"/>
    <lineage>
        <taxon>Eukaryota</taxon>
        <taxon>Metazoa</taxon>
        <taxon>Ecdysozoa</taxon>
        <taxon>Arthropoda</taxon>
        <taxon>Hexapoda</taxon>
        <taxon>Insecta</taxon>
        <taxon>Pterygota</taxon>
        <taxon>Neoptera</taxon>
        <taxon>Paraneoptera</taxon>
        <taxon>Hemiptera</taxon>
        <taxon>Auchenorrhyncha</taxon>
        <taxon>Membracoidea</taxon>
        <taxon>Cicadellidae</taxon>
        <taxon>Cicadellinae</taxon>
        <taxon>Proconiini</taxon>
        <taxon>Cuerna</taxon>
    </lineage>
</organism>
<reference evidence="4" key="1">
    <citation type="submission" date="2015-11" db="EMBL/GenBank/DDBJ databases">
        <title>De novo transcriptome assembly of four potential Pierce s Disease insect vectors from Arizona vineyards.</title>
        <authorList>
            <person name="Tassone E.E."/>
        </authorList>
    </citation>
    <scope>NUCLEOTIDE SEQUENCE</scope>
</reference>
<dbReference type="SUPFAM" id="SSF48726">
    <property type="entry name" value="Immunoglobulin"/>
    <property type="match status" value="1"/>
</dbReference>
<dbReference type="InterPro" id="IPR013783">
    <property type="entry name" value="Ig-like_fold"/>
</dbReference>
<dbReference type="PROSITE" id="PS50835">
    <property type="entry name" value="IG_LIKE"/>
    <property type="match status" value="1"/>
</dbReference>
<keyword evidence="1" id="KW-1015">Disulfide bond</keyword>
<dbReference type="Gene3D" id="2.60.40.10">
    <property type="entry name" value="Immunoglobulins"/>
    <property type="match status" value="1"/>
</dbReference>
<dbReference type="EMBL" id="GECZ01001896">
    <property type="protein sequence ID" value="JAS67873.1"/>
    <property type="molecule type" value="Transcribed_RNA"/>
</dbReference>
<feature type="non-terminal residue" evidence="4">
    <location>
        <position position="353"/>
    </location>
</feature>
<feature type="domain" description="Ig-like" evidence="3">
    <location>
        <begin position="121"/>
        <end position="221"/>
    </location>
</feature>
<dbReference type="Pfam" id="PF08205">
    <property type="entry name" value="C2-set_2"/>
    <property type="match status" value="1"/>
</dbReference>
<keyword evidence="2" id="KW-0732">Signal</keyword>
<evidence type="ECO:0000313" key="4">
    <source>
        <dbReference type="EMBL" id="JAS67873.1"/>
    </source>
</evidence>
<protein>
    <recommendedName>
        <fullName evidence="3">Ig-like domain-containing protein</fullName>
    </recommendedName>
</protein>